<accession>A0ABW9DTR2</accession>
<evidence type="ECO:0000313" key="2">
    <source>
        <dbReference type="Proteomes" id="UP001629432"/>
    </source>
</evidence>
<evidence type="ECO:0000313" key="1">
    <source>
        <dbReference type="EMBL" id="MFM0638393.1"/>
    </source>
</evidence>
<dbReference type="EMBL" id="JAQQCF010000014">
    <property type="protein sequence ID" value="MFM0638393.1"/>
    <property type="molecule type" value="Genomic_DNA"/>
</dbReference>
<comment type="caution">
    <text evidence="1">The sequence shown here is derived from an EMBL/GenBank/DDBJ whole genome shotgun (WGS) entry which is preliminary data.</text>
</comment>
<sequence length="52" mass="5978">MKFSLNLELAFRLSEPVLPAIETECTWLWEFASVLQRANLPIDGWYLAGAEH</sequence>
<protein>
    <submittedName>
        <fullName evidence="1">Uncharacterized protein</fullName>
    </submittedName>
</protein>
<dbReference type="RefSeq" id="WP_408337271.1">
    <property type="nucleotide sequence ID" value="NZ_JAQQCF010000014.1"/>
</dbReference>
<reference evidence="1 2" key="1">
    <citation type="journal article" date="2024" name="Chem. Sci.">
        <title>Discovery of megapolipeptins by genome mining of a Burkholderiales bacteria collection.</title>
        <authorList>
            <person name="Paulo B.S."/>
            <person name="Recchia M.J.J."/>
            <person name="Lee S."/>
            <person name="Fergusson C.H."/>
            <person name="Romanowski S.B."/>
            <person name="Hernandez A."/>
            <person name="Krull N."/>
            <person name="Liu D.Y."/>
            <person name="Cavanagh H."/>
            <person name="Bos A."/>
            <person name="Gray C.A."/>
            <person name="Murphy B.T."/>
            <person name="Linington R.G."/>
            <person name="Eustaquio A.S."/>
        </authorList>
    </citation>
    <scope>NUCLEOTIDE SEQUENCE [LARGE SCALE GENOMIC DNA]</scope>
    <source>
        <strain evidence="1 2">RL17-338-BIC-A</strain>
    </source>
</reference>
<proteinExistence type="predicted"/>
<organism evidence="1 2">
    <name type="scientific">Paraburkholderia metrosideri</name>
    <dbReference type="NCBI Taxonomy" id="580937"/>
    <lineage>
        <taxon>Bacteria</taxon>
        <taxon>Pseudomonadati</taxon>
        <taxon>Pseudomonadota</taxon>
        <taxon>Betaproteobacteria</taxon>
        <taxon>Burkholderiales</taxon>
        <taxon>Burkholderiaceae</taxon>
        <taxon>Paraburkholderia</taxon>
    </lineage>
</organism>
<gene>
    <name evidence="1" type="ORF">PQQ63_16985</name>
</gene>
<keyword evidence="2" id="KW-1185">Reference proteome</keyword>
<name>A0ABW9DTR2_9BURK</name>
<dbReference type="Proteomes" id="UP001629432">
    <property type="component" value="Unassembled WGS sequence"/>
</dbReference>